<keyword evidence="2 3" id="KW-0694">RNA-binding</keyword>
<dbReference type="SUPFAM" id="SSF54928">
    <property type="entry name" value="RNA-binding domain, RBD"/>
    <property type="match status" value="1"/>
</dbReference>
<name>A0A978VRW2_ZIZJJ</name>
<accession>A0A978VRW2</accession>
<evidence type="ECO:0000259" key="4">
    <source>
        <dbReference type="PROSITE" id="PS50102"/>
    </source>
</evidence>
<dbReference type="SMART" id="SM00360">
    <property type="entry name" value="RRM"/>
    <property type="match status" value="1"/>
</dbReference>
<evidence type="ECO:0000313" key="6">
    <source>
        <dbReference type="Proteomes" id="UP000813462"/>
    </source>
</evidence>
<dbReference type="Pfam" id="PF00076">
    <property type="entry name" value="RRM_1"/>
    <property type="match status" value="1"/>
</dbReference>
<evidence type="ECO:0000256" key="3">
    <source>
        <dbReference type="PROSITE-ProRule" id="PRU00176"/>
    </source>
</evidence>
<sequence>MIEFAHCVCEIEWVLLNLSVQGLKILKSQGAEWTIHENNVVAEILVDKKRGIANLFVKNLDPSFTSGQLHSMFSKSGRILSCKIASENGKRKGFGFVQFDAEQSAMTARNALHGTLVKGKKYAML</sequence>
<dbReference type="PROSITE" id="PS50102">
    <property type="entry name" value="RRM"/>
    <property type="match status" value="1"/>
</dbReference>
<comment type="caution">
    <text evidence="5">The sequence shown here is derived from an EMBL/GenBank/DDBJ whole genome shotgun (WGS) entry which is preliminary data.</text>
</comment>
<gene>
    <name evidence="5" type="ORF">FEM48_Zijuj03G0183500</name>
</gene>
<dbReference type="EMBL" id="JAEACU010000003">
    <property type="protein sequence ID" value="KAH7538287.1"/>
    <property type="molecule type" value="Genomic_DNA"/>
</dbReference>
<organism evidence="5 6">
    <name type="scientific">Ziziphus jujuba var. spinosa</name>
    <dbReference type="NCBI Taxonomy" id="714518"/>
    <lineage>
        <taxon>Eukaryota</taxon>
        <taxon>Viridiplantae</taxon>
        <taxon>Streptophyta</taxon>
        <taxon>Embryophyta</taxon>
        <taxon>Tracheophyta</taxon>
        <taxon>Spermatophyta</taxon>
        <taxon>Magnoliopsida</taxon>
        <taxon>eudicotyledons</taxon>
        <taxon>Gunneridae</taxon>
        <taxon>Pentapetalae</taxon>
        <taxon>rosids</taxon>
        <taxon>fabids</taxon>
        <taxon>Rosales</taxon>
        <taxon>Rhamnaceae</taxon>
        <taxon>Paliureae</taxon>
        <taxon>Ziziphus</taxon>
    </lineage>
</organism>
<protein>
    <recommendedName>
        <fullName evidence="4">RRM domain-containing protein</fullName>
    </recommendedName>
</protein>
<dbReference type="Gene3D" id="3.30.70.330">
    <property type="match status" value="1"/>
</dbReference>
<reference evidence="5" key="1">
    <citation type="journal article" date="2021" name="Front. Plant Sci.">
        <title>Chromosome-Scale Genome Assembly for Chinese Sour Jujube and Insights Into Its Genome Evolution and Domestication Signature.</title>
        <authorList>
            <person name="Shen L.-Y."/>
            <person name="Luo H."/>
            <person name="Wang X.-L."/>
            <person name="Wang X.-M."/>
            <person name="Qiu X.-J."/>
            <person name="Liu H."/>
            <person name="Zhou S.-S."/>
            <person name="Jia K.-H."/>
            <person name="Nie S."/>
            <person name="Bao Y.-T."/>
            <person name="Zhang R.-G."/>
            <person name="Yun Q.-Z."/>
            <person name="Chai Y.-H."/>
            <person name="Lu J.-Y."/>
            <person name="Li Y."/>
            <person name="Zhao S.-W."/>
            <person name="Mao J.-F."/>
            <person name="Jia S.-G."/>
            <person name="Mao Y.-M."/>
        </authorList>
    </citation>
    <scope>NUCLEOTIDE SEQUENCE</scope>
    <source>
        <strain evidence="5">AT0</strain>
        <tissue evidence="5">Leaf</tissue>
    </source>
</reference>
<dbReference type="InterPro" id="IPR000504">
    <property type="entry name" value="RRM_dom"/>
</dbReference>
<evidence type="ECO:0000256" key="2">
    <source>
        <dbReference type="ARBA" id="ARBA00022884"/>
    </source>
</evidence>
<evidence type="ECO:0000313" key="5">
    <source>
        <dbReference type="EMBL" id="KAH7538287.1"/>
    </source>
</evidence>
<dbReference type="AlphaFoldDB" id="A0A978VRW2"/>
<dbReference type="Proteomes" id="UP000813462">
    <property type="component" value="Unassembled WGS sequence"/>
</dbReference>
<proteinExistence type="predicted"/>
<evidence type="ECO:0000256" key="1">
    <source>
        <dbReference type="ARBA" id="ARBA00022737"/>
    </source>
</evidence>
<dbReference type="InterPro" id="IPR035979">
    <property type="entry name" value="RBD_domain_sf"/>
</dbReference>
<dbReference type="PANTHER" id="PTHR24012">
    <property type="entry name" value="RNA BINDING PROTEIN"/>
    <property type="match status" value="1"/>
</dbReference>
<dbReference type="GO" id="GO:0003723">
    <property type="term" value="F:RNA binding"/>
    <property type="evidence" value="ECO:0007669"/>
    <property type="project" value="UniProtKB-UniRule"/>
</dbReference>
<keyword evidence="1" id="KW-0677">Repeat</keyword>
<feature type="domain" description="RRM" evidence="4">
    <location>
        <begin position="53"/>
        <end position="125"/>
    </location>
</feature>
<dbReference type="InterPro" id="IPR012677">
    <property type="entry name" value="Nucleotide-bd_a/b_plait_sf"/>
</dbReference>